<feature type="compositionally biased region" description="Basic residues" evidence="1">
    <location>
        <begin position="48"/>
        <end position="63"/>
    </location>
</feature>
<evidence type="ECO:0000256" key="1">
    <source>
        <dbReference type="SAM" id="MobiDB-lite"/>
    </source>
</evidence>
<accession>A0A7C9UY18</accession>
<name>A0A7C9UY18_9PROT</name>
<proteinExistence type="predicted"/>
<dbReference type="AlphaFoldDB" id="A0A7C9UY18"/>
<evidence type="ECO:0000313" key="3">
    <source>
        <dbReference type="Proteomes" id="UP000480684"/>
    </source>
</evidence>
<dbReference type="Proteomes" id="UP000480684">
    <property type="component" value="Unassembled WGS sequence"/>
</dbReference>
<organism evidence="2 3">
    <name type="scientific">Magnetospirillum aberrantis SpK</name>
    <dbReference type="NCBI Taxonomy" id="908842"/>
    <lineage>
        <taxon>Bacteria</taxon>
        <taxon>Pseudomonadati</taxon>
        <taxon>Pseudomonadota</taxon>
        <taxon>Alphaproteobacteria</taxon>
        <taxon>Rhodospirillales</taxon>
        <taxon>Rhodospirillaceae</taxon>
        <taxon>Magnetospirillum</taxon>
    </lineage>
</organism>
<evidence type="ECO:0000313" key="2">
    <source>
        <dbReference type="EMBL" id="NFV79491.1"/>
    </source>
</evidence>
<keyword evidence="3" id="KW-1185">Reference proteome</keyword>
<dbReference type="EMBL" id="JAAIYP010000030">
    <property type="protein sequence ID" value="NFV79491.1"/>
    <property type="molecule type" value="Genomic_DNA"/>
</dbReference>
<reference evidence="2 3" key="1">
    <citation type="submission" date="2020-02" db="EMBL/GenBank/DDBJ databases">
        <authorList>
            <person name="Dziuba M."/>
            <person name="Kuznetsov B."/>
            <person name="Mardanov A."/>
            <person name="Ravin N."/>
            <person name="Grouzdev D."/>
        </authorList>
    </citation>
    <scope>NUCLEOTIDE SEQUENCE [LARGE SCALE GENOMIC DNA]</scope>
    <source>
        <strain evidence="2 3">SpK</strain>
    </source>
</reference>
<dbReference type="RefSeq" id="WP_163675971.1">
    <property type="nucleotide sequence ID" value="NZ_JAAIYP010000030.1"/>
</dbReference>
<comment type="caution">
    <text evidence="2">The sequence shown here is derived from an EMBL/GenBank/DDBJ whole genome shotgun (WGS) entry which is preliminary data.</text>
</comment>
<protein>
    <submittedName>
        <fullName evidence="2">Uncharacterized protein</fullName>
    </submittedName>
</protein>
<gene>
    <name evidence="2" type="ORF">G4223_05135</name>
</gene>
<feature type="compositionally biased region" description="Basic and acidic residues" evidence="1">
    <location>
        <begin position="29"/>
        <end position="38"/>
    </location>
</feature>
<sequence length="63" mass="6863">MGAPKSKKSVHGRVSSTLERLEQLVGEHGLADIEHESSPETVEDSVRNLKKRVPAKTKPSSRG</sequence>
<feature type="region of interest" description="Disordered" evidence="1">
    <location>
        <begin position="27"/>
        <end position="63"/>
    </location>
</feature>